<dbReference type="Proteomes" id="UP000179807">
    <property type="component" value="Unassembled WGS sequence"/>
</dbReference>
<keyword evidence="4 7" id="KW-1133">Transmembrane helix</keyword>
<feature type="domain" description="Palmitoyltransferase DHHC" evidence="8">
    <location>
        <begin position="202"/>
        <end position="314"/>
    </location>
</feature>
<name>A0A1J4KUW6_9EUKA</name>
<evidence type="ECO:0000313" key="10">
    <source>
        <dbReference type="Proteomes" id="UP000179807"/>
    </source>
</evidence>
<reference evidence="9" key="1">
    <citation type="submission" date="2016-10" db="EMBL/GenBank/DDBJ databases">
        <authorList>
            <person name="Benchimol M."/>
            <person name="Almeida L.G."/>
            <person name="Vasconcelos A.T."/>
            <person name="Perreira-Neves A."/>
            <person name="Rosa I.A."/>
            <person name="Tasca T."/>
            <person name="Bogo M.R."/>
            <person name="de Souza W."/>
        </authorList>
    </citation>
    <scope>NUCLEOTIDE SEQUENCE [LARGE SCALE GENOMIC DNA]</scope>
    <source>
        <strain evidence="9">K</strain>
    </source>
</reference>
<proteinExistence type="inferred from homology"/>
<dbReference type="AlphaFoldDB" id="A0A1J4KUW6"/>
<dbReference type="PROSITE" id="PS50216">
    <property type="entry name" value="DHHC"/>
    <property type="match status" value="1"/>
</dbReference>
<dbReference type="GO" id="GO:0019706">
    <property type="term" value="F:protein-cysteine S-palmitoyltransferase activity"/>
    <property type="evidence" value="ECO:0007669"/>
    <property type="project" value="UniProtKB-EC"/>
</dbReference>
<comment type="domain">
    <text evidence="7">The DHHC domain is required for palmitoyltransferase activity.</text>
</comment>
<dbReference type="PANTHER" id="PTHR22883:SF147">
    <property type="entry name" value="PALMITOYLTRANSFERASE"/>
    <property type="match status" value="1"/>
</dbReference>
<comment type="similarity">
    <text evidence="7">Belongs to the DHHC palmitoyltransferase family.</text>
</comment>
<dbReference type="GO" id="GO:0006612">
    <property type="term" value="P:protein targeting to membrane"/>
    <property type="evidence" value="ECO:0007669"/>
    <property type="project" value="TreeGrafter"/>
</dbReference>
<feature type="transmembrane region" description="Helical" evidence="7">
    <location>
        <begin position="271"/>
        <end position="296"/>
    </location>
</feature>
<evidence type="ECO:0000256" key="3">
    <source>
        <dbReference type="ARBA" id="ARBA00022692"/>
    </source>
</evidence>
<evidence type="ECO:0000256" key="4">
    <source>
        <dbReference type="ARBA" id="ARBA00022989"/>
    </source>
</evidence>
<evidence type="ECO:0000313" key="9">
    <source>
        <dbReference type="EMBL" id="OHT14664.1"/>
    </source>
</evidence>
<keyword evidence="10" id="KW-1185">Reference proteome</keyword>
<dbReference type="GeneID" id="94849244"/>
<dbReference type="RefSeq" id="XP_068367800.1">
    <property type="nucleotide sequence ID" value="XM_068514540.1"/>
</dbReference>
<protein>
    <recommendedName>
        <fullName evidence="7">Palmitoyltransferase</fullName>
        <ecNumber evidence="7">2.3.1.225</ecNumber>
    </recommendedName>
</protein>
<keyword evidence="2 7" id="KW-0808">Transferase</keyword>
<evidence type="ECO:0000256" key="2">
    <source>
        <dbReference type="ARBA" id="ARBA00022679"/>
    </source>
</evidence>
<dbReference type="InterPro" id="IPR039859">
    <property type="entry name" value="PFA4/ZDH16/20/ERF2-like"/>
</dbReference>
<comment type="catalytic activity">
    <reaction evidence="7">
        <text>L-cysteinyl-[protein] + hexadecanoyl-CoA = S-hexadecanoyl-L-cysteinyl-[protein] + CoA</text>
        <dbReference type="Rhea" id="RHEA:36683"/>
        <dbReference type="Rhea" id="RHEA-COMP:10131"/>
        <dbReference type="Rhea" id="RHEA-COMP:11032"/>
        <dbReference type="ChEBI" id="CHEBI:29950"/>
        <dbReference type="ChEBI" id="CHEBI:57287"/>
        <dbReference type="ChEBI" id="CHEBI:57379"/>
        <dbReference type="ChEBI" id="CHEBI:74151"/>
        <dbReference type="EC" id="2.3.1.225"/>
    </reaction>
</comment>
<dbReference type="PANTHER" id="PTHR22883">
    <property type="entry name" value="ZINC FINGER DHHC DOMAIN CONTAINING PROTEIN"/>
    <property type="match status" value="1"/>
</dbReference>
<evidence type="ECO:0000256" key="7">
    <source>
        <dbReference type="RuleBase" id="RU079119"/>
    </source>
</evidence>
<keyword evidence="3 7" id="KW-0812">Transmembrane</keyword>
<sequence>MTILQLKYLNTYDDILFNFFTTLWLDLSKFTLITGSLQKFQMSAEADEQMQEGLLNSQENHPEPESNAIPNRTEYTITSDCCCCFPPCAKIVMPDGAIRKFWGSHELDIGMNIFVICLIVFVELVHFFCVFPKYRRLEYQIPSEILNGVFLILFLWSYFGAACSDPGFLPFNWIQTRKFHYGWADLLSGLAITSSQFEYAIKHRPTGASFSKSSGRFVVRADHICGWVGNWIGKRNHKQFILMLLWGAIYALNLLLWHIPIIKSFYEDGKFYITILMFFEGCVELTFAGLLFYTFFVNLEELRQDMTQIRKWKKEKGHDYDCMRAMQEVCGQSSVFCWIIPTKAFGEDLFLDDEIDYPTTTDNLE</sequence>
<evidence type="ECO:0000256" key="1">
    <source>
        <dbReference type="ARBA" id="ARBA00004141"/>
    </source>
</evidence>
<feature type="transmembrane region" description="Helical" evidence="7">
    <location>
        <begin position="109"/>
        <end position="131"/>
    </location>
</feature>
<keyword evidence="6 7" id="KW-0012">Acyltransferase</keyword>
<dbReference type="GO" id="GO:0016020">
    <property type="term" value="C:membrane"/>
    <property type="evidence" value="ECO:0007669"/>
    <property type="project" value="UniProtKB-SubCell"/>
</dbReference>
<organism evidence="9 10">
    <name type="scientific">Tritrichomonas foetus</name>
    <dbReference type="NCBI Taxonomy" id="1144522"/>
    <lineage>
        <taxon>Eukaryota</taxon>
        <taxon>Metamonada</taxon>
        <taxon>Parabasalia</taxon>
        <taxon>Tritrichomonadida</taxon>
        <taxon>Tritrichomonadidae</taxon>
        <taxon>Tritrichomonas</taxon>
    </lineage>
</organism>
<comment type="caution">
    <text evidence="9">The sequence shown here is derived from an EMBL/GenBank/DDBJ whole genome shotgun (WGS) entry which is preliminary data.</text>
</comment>
<comment type="subcellular location">
    <subcellularLocation>
        <location evidence="1">Membrane</location>
        <topology evidence="1">Multi-pass membrane protein</topology>
    </subcellularLocation>
</comment>
<evidence type="ECO:0000259" key="8">
    <source>
        <dbReference type="Pfam" id="PF01529"/>
    </source>
</evidence>
<keyword evidence="5 7" id="KW-0472">Membrane</keyword>
<accession>A0A1J4KUW6</accession>
<evidence type="ECO:0000256" key="5">
    <source>
        <dbReference type="ARBA" id="ARBA00023136"/>
    </source>
</evidence>
<dbReference type="OrthoDB" id="331948at2759"/>
<dbReference type="GO" id="GO:0005783">
    <property type="term" value="C:endoplasmic reticulum"/>
    <property type="evidence" value="ECO:0007669"/>
    <property type="project" value="TreeGrafter"/>
</dbReference>
<dbReference type="Pfam" id="PF01529">
    <property type="entry name" value="DHHC"/>
    <property type="match status" value="1"/>
</dbReference>
<dbReference type="EC" id="2.3.1.225" evidence="7"/>
<dbReference type="EMBL" id="MLAK01000327">
    <property type="protein sequence ID" value="OHT14664.1"/>
    <property type="molecule type" value="Genomic_DNA"/>
</dbReference>
<dbReference type="GO" id="GO:0005794">
    <property type="term" value="C:Golgi apparatus"/>
    <property type="evidence" value="ECO:0007669"/>
    <property type="project" value="TreeGrafter"/>
</dbReference>
<evidence type="ECO:0000256" key="6">
    <source>
        <dbReference type="ARBA" id="ARBA00023315"/>
    </source>
</evidence>
<feature type="transmembrane region" description="Helical" evidence="7">
    <location>
        <begin position="240"/>
        <end position="259"/>
    </location>
</feature>
<gene>
    <name evidence="9" type="ORF">TRFO_42905</name>
</gene>
<dbReference type="VEuPathDB" id="TrichDB:TRFO_42905"/>
<dbReference type="InterPro" id="IPR001594">
    <property type="entry name" value="Palmitoyltrfase_DHHC"/>
</dbReference>